<dbReference type="EMBL" id="GGEC01031258">
    <property type="protein sequence ID" value="MBX11742.1"/>
    <property type="molecule type" value="Transcribed_RNA"/>
</dbReference>
<protein>
    <submittedName>
        <fullName evidence="1">Uncharacterized protein</fullName>
    </submittedName>
</protein>
<sequence>MIPICVRKQIHKLFTYLTFVRCFNCLSCRIMCLNSKE</sequence>
<dbReference type="AlphaFoldDB" id="A0A2P2L190"/>
<name>A0A2P2L190_RHIMU</name>
<accession>A0A2P2L190</accession>
<organism evidence="1">
    <name type="scientific">Rhizophora mucronata</name>
    <name type="common">Asiatic mangrove</name>
    <dbReference type="NCBI Taxonomy" id="61149"/>
    <lineage>
        <taxon>Eukaryota</taxon>
        <taxon>Viridiplantae</taxon>
        <taxon>Streptophyta</taxon>
        <taxon>Embryophyta</taxon>
        <taxon>Tracheophyta</taxon>
        <taxon>Spermatophyta</taxon>
        <taxon>Magnoliopsida</taxon>
        <taxon>eudicotyledons</taxon>
        <taxon>Gunneridae</taxon>
        <taxon>Pentapetalae</taxon>
        <taxon>rosids</taxon>
        <taxon>fabids</taxon>
        <taxon>Malpighiales</taxon>
        <taxon>Rhizophoraceae</taxon>
        <taxon>Rhizophora</taxon>
    </lineage>
</organism>
<evidence type="ECO:0000313" key="1">
    <source>
        <dbReference type="EMBL" id="MBX11742.1"/>
    </source>
</evidence>
<reference evidence="1" key="1">
    <citation type="submission" date="2018-02" db="EMBL/GenBank/DDBJ databases">
        <title>Rhizophora mucronata_Transcriptome.</title>
        <authorList>
            <person name="Meera S.P."/>
            <person name="Sreeshan A."/>
            <person name="Augustine A."/>
        </authorList>
    </citation>
    <scope>NUCLEOTIDE SEQUENCE</scope>
    <source>
        <tissue evidence="1">Leaf</tissue>
    </source>
</reference>
<proteinExistence type="predicted"/>